<evidence type="ECO:0000313" key="2">
    <source>
        <dbReference type="Proteomes" id="UP000032142"/>
    </source>
</evidence>
<protein>
    <submittedName>
        <fullName evidence="1">Uncharacterized protein</fullName>
    </submittedName>
</protein>
<evidence type="ECO:0000313" key="1">
    <source>
        <dbReference type="EMBL" id="KHG21155.1"/>
    </source>
</evidence>
<proteinExistence type="predicted"/>
<gene>
    <name evidence="1" type="ORF">F383_28232</name>
</gene>
<name>A0A0B0P7W8_GOSAR</name>
<keyword evidence="2" id="KW-1185">Reference proteome</keyword>
<dbReference type="Proteomes" id="UP000032142">
    <property type="component" value="Unassembled WGS sequence"/>
</dbReference>
<organism evidence="1 2">
    <name type="scientific">Gossypium arboreum</name>
    <name type="common">Tree cotton</name>
    <name type="synonym">Gossypium nanking</name>
    <dbReference type="NCBI Taxonomy" id="29729"/>
    <lineage>
        <taxon>Eukaryota</taxon>
        <taxon>Viridiplantae</taxon>
        <taxon>Streptophyta</taxon>
        <taxon>Embryophyta</taxon>
        <taxon>Tracheophyta</taxon>
        <taxon>Spermatophyta</taxon>
        <taxon>Magnoliopsida</taxon>
        <taxon>eudicotyledons</taxon>
        <taxon>Gunneridae</taxon>
        <taxon>Pentapetalae</taxon>
        <taxon>rosids</taxon>
        <taxon>malvids</taxon>
        <taxon>Malvales</taxon>
        <taxon>Malvaceae</taxon>
        <taxon>Malvoideae</taxon>
        <taxon>Gossypium</taxon>
    </lineage>
</organism>
<reference evidence="2" key="1">
    <citation type="submission" date="2014-09" db="EMBL/GenBank/DDBJ databases">
        <authorList>
            <person name="Mudge J."/>
            <person name="Ramaraj T."/>
            <person name="Lindquist I.E."/>
            <person name="Bharti A.K."/>
            <person name="Sundararajan A."/>
            <person name="Cameron C.T."/>
            <person name="Woodward J.E."/>
            <person name="May G.D."/>
            <person name="Brubaker C."/>
            <person name="Broadhvest J."/>
            <person name="Wilkins T.A."/>
        </authorList>
    </citation>
    <scope>NUCLEOTIDE SEQUENCE</scope>
    <source>
        <strain evidence="2">cv. AKA8401</strain>
    </source>
</reference>
<sequence length="40" mass="4864">MLIDINFSCGKINQPPNKQTKRRQREVVMMNLMKRMILMR</sequence>
<dbReference type="EMBL" id="KN417707">
    <property type="protein sequence ID" value="KHG21155.1"/>
    <property type="molecule type" value="Genomic_DNA"/>
</dbReference>
<accession>A0A0B0P7W8</accession>
<dbReference type="AlphaFoldDB" id="A0A0B0P7W8"/>